<dbReference type="AlphaFoldDB" id="H1Q212"/>
<name>H1Q212_9BACT</name>
<evidence type="ECO:0000256" key="2">
    <source>
        <dbReference type="ARBA" id="ARBA00022695"/>
    </source>
</evidence>
<proteinExistence type="predicted"/>
<keyword evidence="5" id="KW-1185">Reference proteome</keyword>
<feature type="domain" description="MobA-like NTP transferase" evidence="3">
    <location>
        <begin position="4"/>
        <end position="114"/>
    </location>
</feature>
<dbReference type="RefSeq" id="WP_006952111.1">
    <property type="nucleotide sequence ID" value="NZ_JH594521.1"/>
</dbReference>
<reference evidence="4 5" key="1">
    <citation type="submission" date="2011-12" db="EMBL/GenBank/DDBJ databases">
        <title>The Genome Sequence of Prevotella micans F0438.</title>
        <authorList>
            <consortium name="The Broad Institute Genome Sequencing Platform"/>
            <person name="Earl A."/>
            <person name="Ward D."/>
            <person name="Feldgarden M."/>
            <person name="Gevers D."/>
            <person name="Izard J."/>
            <person name="Baranova O.V."/>
            <person name="Blanton J.M."/>
            <person name="Wade W.G."/>
            <person name="Dewhirst F.E."/>
            <person name="Young S.K."/>
            <person name="Zeng Q."/>
            <person name="Gargeya S."/>
            <person name="Fitzgerald M."/>
            <person name="Haas B."/>
            <person name="Abouelleil A."/>
            <person name="Alvarado L."/>
            <person name="Arachchi H.M."/>
            <person name="Berlin A."/>
            <person name="Chapman S.B."/>
            <person name="Gearin G."/>
            <person name="Goldberg J."/>
            <person name="Griggs A."/>
            <person name="Gujja S."/>
            <person name="Hansen M."/>
            <person name="Heiman D."/>
            <person name="Howarth C."/>
            <person name="Larimer J."/>
            <person name="Lui A."/>
            <person name="MacDonald P.J.P."/>
            <person name="McCowen C."/>
            <person name="Montmayeur A."/>
            <person name="Murphy C."/>
            <person name="Neiman D."/>
            <person name="Pearson M."/>
            <person name="Priest M."/>
            <person name="Roberts A."/>
            <person name="Saif S."/>
            <person name="Shea T."/>
            <person name="Sisk P."/>
            <person name="Stolte C."/>
            <person name="Sykes S."/>
            <person name="Wortman J."/>
            <person name="Nusbaum C."/>
            <person name="Birren B."/>
        </authorList>
    </citation>
    <scope>NUCLEOTIDE SEQUENCE [LARGE SCALE GENOMIC DNA]</scope>
    <source>
        <strain evidence="4 5">F0438</strain>
    </source>
</reference>
<sequence length="238" mass="26539">MKYAIIAAGEGSRLIYEGVVEPKPLVKIGGEALLGRLIRIFKQNNATEILVICNEQMRSVHQYLLKESSTMVRTIVKSTHSSMHSLYELSKNMTGEPFVLTTVDTVFREDEFADYADTFIKSASNGVDALMGVTEFVDDESPLYVGTGDNMTVNGFYDTVPLGGCKYVSAGIYGLTTRTLETLRKCIERGESRMRNFQRALITDGLCVKAYPFSKAFDIDHTKDILRAEEFVREGGIE</sequence>
<dbReference type="EMBL" id="AGWK01000027">
    <property type="protein sequence ID" value="EHO71632.1"/>
    <property type="molecule type" value="Genomic_DNA"/>
</dbReference>
<dbReference type="InterPro" id="IPR050065">
    <property type="entry name" value="GlmU-like"/>
</dbReference>
<dbReference type="STRING" id="883158.HMPREF9140_00950"/>
<keyword evidence="2" id="KW-0548">Nucleotidyltransferase</keyword>
<dbReference type="PANTHER" id="PTHR43584">
    <property type="entry name" value="NUCLEOTIDYL TRANSFERASE"/>
    <property type="match status" value="1"/>
</dbReference>
<dbReference type="PANTHER" id="PTHR43584:SF5">
    <property type="entry name" value="PROTEIN LICC"/>
    <property type="match status" value="1"/>
</dbReference>
<dbReference type="GO" id="GO:0016779">
    <property type="term" value="F:nucleotidyltransferase activity"/>
    <property type="evidence" value="ECO:0007669"/>
    <property type="project" value="UniProtKB-KW"/>
</dbReference>
<accession>H1Q212</accession>
<protein>
    <recommendedName>
        <fullName evidence="3">MobA-like NTP transferase domain-containing protein</fullName>
    </recommendedName>
</protein>
<evidence type="ECO:0000259" key="3">
    <source>
        <dbReference type="Pfam" id="PF12804"/>
    </source>
</evidence>
<dbReference type="PATRIC" id="fig|883158.3.peg.958"/>
<organism evidence="4 5">
    <name type="scientific">Prevotella micans F0438</name>
    <dbReference type="NCBI Taxonomy" id="883158"/>
    <lineage>
        <taxon>Bacteria</taxon>
        <taxon>Pseudomonadati</taxon>
        <taxon>Bacteroidota</taxon>
        <taxon>Bacteroidia</taxon>
        <taxon>Bacteroidales</taxon>
        <taxon>Prevotellaceae</taxon>
        <taxon>Prevotella</taxon>
    </lineage>
</organism>
<dbReference type="HOGENOM" id="CLU_1128277_0_0_10"/>
<dbReference type="Gene3D" id="3.90.550.10">
    <property type="entry name" value="Spore Coat Polysaccharide Biosynthesis Protein SpsA, Chain A"/>
    <property type="match status" value="1"/>
</dbReference>
<keyword evidence="1" id="KW-0808">Transferase</keyword>
<dbReference type="InterPro" id="IPR029044">
    <property type="entry name" value="Nucleotide-diphossugar_trans"/>
</dbReference>
<dbReference type="Pfam" id="PF12804">
    <property type="entry name" value="NTP_transf_3"/>
    <property type="match status" value="1"/>
</dbReference>
<dbReference type="SUPFAM" id="SSF53448">
    <property type="entry name" value="Nucleotide-diphospho-sugar transferases"/>
    <property type="match status" value="1"/>
</dbReference>
<gene>
    <name evidence="4" type="ORF">HMPREF9140_00950</name>
</gene>
<comment type="caution">
    <text evidence="4">The sequence shown here is derived from an EMBL/GenBank/DDBJ whole genome shotgun (WGS) entry which is preliminary data.</text>
</comment>
<dbReference type="eggNOG" id="COG1208">
    <property type="taxonomic scope" value="Bacteria"/>
</dbReference>
<evidence type="ECO:0000313" key="5">
    <source>
        <dbReference type="Proteomes" id="UP000016023"/>
    </source>
</evidence>
<evidence type="ECO:0000313" key="4">
    <source>
        <dbReference type="EMBL" id="EHO71632.1"/>
    </source>
</evidence>
<dbReference type="InterPro" id="IPR025877">
    <property type="entry name" value="MobA-like_NTP_Trfase"/>
</dbReference>
<evidence type="ECO:0000256" key="1">
    <source>
        <dbReference type="ARBA" id="ARBA00022679"/>
    </source>
</evidence>
<dbReference type="Proteomes" id="UP000016023">
    <property type="component" value="Unassembled WGS sequence"/>
</dbReference>